<sequence length="725" mass="75773">MSDHDGEDGEDEPFLVRPPRVAAEEGAKGVGQLLFALRAHWRAYGCALLLAIGALTSLAAVAARRAPAALWLARARADLEARGLRCVNARDERGRTTDNAGRRIALHCAFAEEPSGPSARALLNASARAQLERAVAQRGARAPNGRCPIFSAKVAAQAAKKAERAAARGGRAPADSDLAADASVGEGGVLVLAPDAAGVSIRPAGKWGDGLSPRRACTFATCFSAARRRACVQAGPVRVLWYAPSDDWAADNARGGARAAGGRWRSVQAMAEADALAPVASAEPHAAIVSSAAQIACSFDQCAWLRAGLARPHGGWRTVRGGAATEPLAQLVTEPSDACLFVVTPEALYRRKARCKRTDLACAHPAASLRHWAAVDGRDGRNHVLLMPQCVGRCDWPAEPRVLGQTGDAIVASPATWRGLFRRGFDVQLPQPFMPPMAELAARAPVGGWWGVRAGARAAAERAADGTRSAVAAAWVSAVGSDATREQRPLLLTFRGTVGSAGGRWFDARLTAAAWSNEPSSAVLIAVADKPRSPKRLCGTEAHADWAVEPGASAAVRAAASGGYTSLLSSSSFGFAPGGGGGYSFRFLEVLAAGSVPVVPDDLVLPWEGATHRPLHWAACALRASRAELRALGELVRALAPPGSAAFGARRAACAAVWEELAGGGLEGAAVSGVARGHGAKERFDRAATERVWLELRARVRRALFAQRGRRLGSGRHARAAPGRR</sequence>
<keyword evidence="1" id="KW-0812">Transmembrane</keyword>
<dbReference type="InterPro" id="IPR004263">
    <property type="entry name" value="Exostosin"/>
</dbReference>
<evidence type="ECO:0000256" key="1">
    <source>
        <dbReference type="SAM" id="Phobius"/>
    </source>
</evidence>
<evidence type="ECO:0000313" key="3">
    <source>
        <dbReference type="Proteomes" id="UP000751190"/>
    </source>
</evidence>
<keyword evidence="1" id="KW-1133">Transmembrane helix</keyword>
<dbReference type="GO" id="GO:0016757">
    <property type="term" value="F:glycosyltransferase activity"/>
    <property type="evidence" value="ECO:0007669"/>
    <property type="project" value="InterPro"/>
</dbReference>
<feature type="transmembrane region" description="Helical" evidence="1">
    <location>
        <begin position="41"/>
        <end position="63"/>
    </location>
</feature>
<reference evidence="2" key="1">
    <citation type="submission" date="2021-05" db="EMBL/GenBank/DDBJ databases">
        <title>The genome of the haptophyte Pavlova lutheri (Diacronema luteri, Pavlovales) - a model for lipid biosynthesis in eukaryotic algae.</title>
        <authorList>
            <person name="Hulatt C.J."/>
            <person name="Posewitz M.C."/>
        </authorList>
    </citation>
    <scope>NUCLEOTIDE SEQUENCE</scope>
    <source>
        <strain evidence="2">NIVA-4/92</strain>
    </source>
</reference>
<dbReference type="PANTHER" id="PTHR11062:SF73">
    <property type="entry name" value="EXOSTOSIN-LIKE 3"/>
    <property type="match status" value="1"/>
</dbReference>
<dbReference type="AlphaFoldDB" id="A0A8J6C2Y2"/>
<dbReference type="Proteomes" id="UP000751190">
    <property type="component" value="Unassembled WGS sequence"/>
</dbReference>
<accession>A0A8J6C2Y2</accession>
<evidence type="ECO:0000313" key="2">
    <source>
        <dbReference type="EMBL" id="KAG8458859.1"/>
    </source>
</evidence>
<keyword evidence="1" id="KW-0472">Membrane</keyword>
<dbReference type="PANTHER" id="PTHR11062">
    <property type="entry name" value="EXOSTOSIN HEPARAN SULFATE GLYCOSYLTRANSFERASE -RELATED"/>
    <property type="match status" value="1"/>
</dbReference>
<comment type="caution">
    <text evidence="2">The sequence shown here is derived from an EMBL/GenBank/DDBJ whole genome shotgun (WGS) entry which is preliminary data.</text>
</comment>
<protein>
    <recommendedName>
        <fullName evidence="4">Exostosin GT47 domain-containing protein</fullName>
    </recommendedName>
</protein>
<organism evidence="2 3">
    <name type="scientific">Diacronema lutheri</name>
    <name type="common">Unicellular marine alga</name>
    <name type="synonym">Monochrysis lutheri</name>
    <dbReference type="NCBI Taxonomy" id="2081491"/>
    <lineage>
        <taxon>Eukaryota</taxon>
        <taxon>Haptista</taxon>
        <taxon>Haptophyta</taxon>
        <taxon>Pavlovophyceae</taxon>
        <taxon>Pavlovales</taxon>
        <taxon>Pavlovaceae</taxon>
        <taxon>Diacronema</taxon>
    </lineage>
</organism>
<keyword evidence="3" id="KW-1185">Reference proteome</keyword>
<dbReference type="EMBL" id="JAGTXO010000046">
    <property type="protein sequence ID" value="KAG8458859.1"/>
    <property type="molecule type" value="Genomic_DNA"/>
</dbReference>
<evidence type="ECO:0008006" key="4">
    <source>
        <dbReference type="Google" id="ProtNLM"/>
    </source>
</evidence>
<name>A0A8J6C2Y2_DIALT</name>
<gene>
    <name evidence="2" type="ORF">KFE25_004193</name>
</gene>
<proteinExistence type="predicted"/>